<dbReference type="CDD" id="cd22231">
    <property type="entry name" value="RHH_NikR_HicB-like"/>
    <property type="match status" value="1"/>
</dbReference>
<evidence type="ECO:0000256" key="3">
    <source>
        <dbReference type="SAM" id="MobiDB-lite"/>
    </source>
</evidence>
<dbReference type="InterPro" id="IPR022789">
    <property type="entry name" value="ParD"/>
</dbReference>
<dbReference type="Pfam" id="PF03693">
    <property type="entry name" value="ParD_antitoxin"/>
    <property type="match status" value="1"/>
</dbReference>
<dbReference type="Proteomes" id="UP001231370">
    <property type="component" value="Unassembled WGS sequence"/>
</dbReference>
<evidence type="ECO:0000256" key="1">
    <source>
        <dbReference type="ARBA" id="ARBA00008580"/>
    </source>
</evidence>
<comment type="caution">
    <text evidence="4">The sequence shown here is derived from an EMBL/GenBank/DDBJ whole genome shotgun (WGS) entry which is preliminary data.</text>
</comment>
<evidence type="ECO:0000313" key="5">
    <source>
        <dbReference type="Proteomes" id="UP001231370"/>
    </source>
</evidence>
<comment type="similarity">
    <text evidence="1">Belongs to the ParD antitoxin family.</text>
</comment>
<dbReference type="InterPro" id="IPR038296">
    <property type="entry name" value="ParD_sf"/>
</dbReference>
<organism evidence="4 5">
    <name type="scientific">Roseofilum halophilum BLCC-M91</name>
    <dbReference type="NCBI Taxonomy" id="3022259"/>
    <lineage>
        <taxon>Bacteria</taxon>
        <taxon>Bacillati</taxon>
        <taxon>Cyanobacteriota</taxon>
        <taxon>Cyanophyceae</taxon>
        <taxon>Desertifilales</taxon>
        <taxon>Desertifilaceae</taxon>
        <taxon>Roseofilum</taxon>
        <taxon>Roseofilum halophilum</taxon>
    </lineage>
</organism>
<dbReference type="PANTHER" id="PTHR36582">
    <property type="entry name" value="ANTITOXIN PARD"/>
    <property type="match status" value="1"/>
</dbReference>
<dbReference type="RefSeq" id="WP_283763328.1">
    <property type="nucleotide sequence ID" value="NZ_JAQPOK010000100.1"/>
</dbReference>
<feature type="region of interest" description="Disordered" evidence="3">
    <location>
        <begin position="120"/>
        <end position="142"/>
    </location>
</feature>
<dbReference type="InterPro" id="IPR010985">
    <property type="entry name" value="Ribbon_hlx_hlx"/>
</dbReference>
<keyword evidence="2" id="KW-1277">Toxin-antitoxin system</keyword>
<protein>
    <submittedName>
        <fullName evidence="4">Type II toxin-antitoxin system ParD family antitoxin</fullName>
    </submittedName>
</protein>
<sequence>MSNTSDRDRLLERLKAMLTALQKIPRRFASISEPNDFLSSEEGGDRIKAMAIIAILCQDRRNLQDRRAMKTMNVSLPDPMRDYVDRQVQSGGYGSASEYIRDLIRQDQKRKAQEQLETMLLEGLNSGDATQMSDAPPLRERDWQEIRQAVRDKLNQQQHG</sequence>
<dbReference type="SUPFAM" id="SSF47598">
    <property type="entry name" value="Ribbon-helix-helix"/>
    <property type="match status" value="1"/>
</dbReference>
<proteinExistence type="inferred from homology"/>
<evidence type="ECO:0000313" key="4">
    <source>
        <dbReference type="EMBL" id="MDJ1180025.1"/>
    </source>
</evidence>
<dbReference type="PANTHER" id="PTHR36582:SF2">
    <property type="entry name" value="ANTITOXIN PARD"/>
    <property type="match status" value="1"/>
</dbReference>
<dbReference type="NCBIfam" id="TIGR02606">
    <property type="entry name" value="antidote_CC2985"/>
    <property type="match status" value="1"/>
</dbReference>
<name>A0ABT7BLH5_9CYAN</name>
<evidence type="ECO:0000256" key="2">
    <source>
        <dbReference type="ARBA" id="ARBA00022649"/>
    </source>
</evidence>
<gene>
    <name evidence="4" type="ORF">PJF56_14240</name>
</gene>
<dbReference type="Gene3D" id="6.10.10.120">
    <property type="entry name" value="Antitoxin ParD1-like"/>
    <property type="match status" value="1"/>
</dbReference>
<reference evidence="4 5" key="1">
    <citation type="submission" date="2023-01" db="EMBL/GenBank/DDBJ databases">
        <title>Novel diversity within Roseofilum (Cyanobacteria; Desertifilaceae) from marine benthic mats with descriptions of four novel species.</title>
        <authorList>
            <person name="Wang Y."/>
            <person name="Berthold D.E."/>
            <person name="Hu J."/>
            <person name="Lefler F.W."/>
            <person name="Laughinghouse H.D. IV."/>
        </authorList>
    </citation>
    <scope>NUCLEOTIDE SEQUENCE [LARGE SCALE GENOMIC DNA]</scope>
    <source>
        <strain evidence="4 5">BLCC-M91</strain>
    </source>
</reference>
<keyword evidence="5" id="KW-1185">Reference proteome</keyword>
<dbReference type="EMBL" id="JAQPOK010000100">
    <property type="protein sequence ID" value="MDJ1180025.1"/>
    <property type="molecule type" value="Genomic_DNA"/>
</dbReference>
<accession>A0ABT7BLH5</accession>